<sequence length="276" mass="32282">MKEFWVANRTIYPAIFRVLIGLLLLTDLIFTLPSGSFLFDSTYNNFIPNSGTVSVLSENWKIFSGVYGLILLLFILGIGRTIISFLVFLFYWYWVEMTMPLLTWGDTILKFSLLYFVLVNSFQYLSVQKSNYQGVISKLGIWSIILHLFLVYMNNAYFKMMDGDWQGGRALFYSFSQYAGFETSIFKPILSHAFISKYLGYFVIVQQLTFVPLVIWKKTRFLAIGLSIIIHFTMMVQFELWKFELIVILLYGFLLTDEEWRKILPAGMLNKFFSTK</sequence>
<accession>A0ABV2LTU0</accession>
<feature type="transmembrane region" description="Helical" evidence="5">
    <location>
        <begin position="107"/>
        <end position="127"/>
    </location>
</feature>
<evidence type="ECO:0000256" key="2">
    <source>
        <dbReference type="ARBA" id="ARBA00022692"/>
    </source>
</evidence>
<feature type="domain" description="HTTM-like" evidence="6">
    <location>
        <begin position="6"/>
        <end position="259"/>
    </location>
</feature>
<evidence type="ECO:0000256" key="1">
    <source>
        <dbReference type="ARBA" id="ARBA00004127"/>
    </source>
</evidence>
<evidence type="ECO:0000256" key="4">
    <source>
        <dbReference type="ARBA" id="ARBA00023136"/>
    </source>
</evidence>
<feature type="transmembrane region" description="Helical" evidence="5">
    <location>
        <begin position="198"/>
        <end position="216"/>
    </location>
</feature>
<feature type="transmembrane region" description="Helical" evidence="5">
    <location>
        <begin position="12"/>
        <end position="32"/>
    </location>
</feature>
<organism evidence="7 8">
    <name type="scientific">Moheibacter stercoris</name>
    <dbReference type="NCBI Taxonomy" id="1628251"/>
    <lineage>
        <taxon>Bacteria</taxon>
        <taxon>Pseudomonadati</taxon>
        <taxon>Bacteroidota</taxon>
        <taxon>Flavobacteriia</taxon>
        <taxon>Flavobacteriales</taxon>
        <taxon>Weeksellaceae</taxon>
        <taxon>Moheibacter</taxon>
    </lineage>
</organism>
<comment type="subcellular location">
    <subcellularLocation>
        <location evidence="1">Endomembrane system</location>
        <topology evidence="1">Multi-pass membrane protein</topology>
    </subcellularLocation>
</comment>
<dbReference type="RefSeq" id="WP_354508713.1">
    <property type="nucleotide sequence ID" value="NZ_JBEPMO010000007.1"/>
</dbReference>
<keyword evidence="3 5" id="KW-1133">Transmembrane helix</keyword>
<name>A0ABV2LTU0_9FLAO</name>
<evidence type="ECO:0000313" key="8">
    <source>
        <dbReference type="Proteomes" id="UP001549146"/>
    </source>
</evidence>
<evidence type="ECO:0000256" key="3">
    <source>
        <dbReference type="ARBA" id="ARBA00022989"/>
    </source>
</evidence>
<feature type="transmembrane region" description="Helical" evidence="5">
    <location>
        <begin position="139"/>
        <end position="158"/>
    </location>
</feature>
<feature type="transmembrane region" description="Helical" evidence="5">
    <location>
        <begin position="228"/>
        <end position="254"/>
    </location>
</feature>
<evidence type="ECO:0000313" key="7">
    <source>
        <dbReference type="EMBL" id="MET3731959.1"/>
    </source>
</evidence>
<keyword evidence="4 5" id="KW-0472">Membrane</keyword>
<dbReference type="EMBL" id="JBEPMO010000007">
    <property type="protein sequence ID" value="MET3731959.1"/>
    <property type="molecule type" value="Genomic_DNA"/>
</dbReference>
<gene>
    <name evidence="7" type="ORF">ABID46_001541</name>
</gene>
<dbReference type="Proteomes" id="UP001549146">
    <property type="component" value="Unassembled WGS sequence"/>
</dbReference>
<reference evidence="7 8" key="1">
    <citation type="submission" date="2024-06" db="EMBL/GenBank/DDBJ databases">
        <title>Genomic Encyclopedia of Type Strains, Phase IV (KMG-IV): sequencing the most valuable type-strain genomes for metagenomic binning, comparative biology and taxonomic classification.</title>
        <authorList>
            <person name="Goeker M."/>
        </authorList>
    </citation>
    <scope>NUCLEOTIDE SEQUENCE [LARGE SCALE GENOMIC DNA]</scope>
    <source>
        <strain evidence="7 8">DSM 29388</strain>
    </source>
</reference>
<dbReference type="InterPro" id="IPR011020">
    <property type="entry name" value="HTTM-like"/>
</dbReference>
<dbReference type="SMART" id="SM00752">
    <property type="entry name" value="HTTM"/>
    <property type="match status" value="1"/>
</dbReference>
<protein>
    <recommendedName>
        <fullName evidence="6">HTTM-like domain-containing protein</fullName>
    </recommendedName>
</protein>
<comment type="caution">
    <text evidence="7">The sequence shown here is derived from an EMBL/GenBank/DDBJ whole genome shotgun (WGS) entry which is preliminary data.</text>
</comment>
<evidence type="ECO:0000259" key="6">
    <source>
        <dbReference type="SMART" id="SM00752"/>
    </source>
</evidence>
<feature type="transmembrane region" description="Helical" evidence="5">
    <location>
        <begin position="66"/>
        <end position="95"/>
    </location>
</feature>
<proteinExistence type="predicted"/>
<keyword evidence="8" id="KW-1185">Reference proteome</keyword>
<evidence type="ECO:0000256" key="5">
    <source>
        <dbReference type="SAM" id="Phobius"/>
    </source>
</evidence>
<keyword evidence="2 5" id="KW-0812">Transmembrane</keyword>